<dbReference type="AlphaFoldDB" id="A0AAV2EU27"/>
<gene>
    <name evidence="1" type="ORF">LTRI10_LOCUS30378</name>
</gene>
<protein>
    <submittedName>
        <fullName evidence="1">Uncharacterized protein</fullName>
    </submittedName>
</protein>
<evidence type="ECO:0000313" key="2">
    <source>
        <dbReference type="Proteomes" id="UP001497516"/>
    </source>
</evidence>
<organism evidence="1 2">
    <name type="scientific">Linum trigynum</name>
    <dbReference type="NCBI Taxonomy" id="586398"/>
    <lineage>
        <taxon>Eukaryota</taxon>
        <taxon>Viridiplantae</taxon>
        <taxon>Streptophyta</taxon>
        <taxon>Embryophyta</taxon>
        <taxon>Tracheophyta</taxon>
        <taxon>Spermatophyta</taxon>
        <taxon>Magnoliopsida</taxon>
        <taxon>eudicotyledons</taxon>
        <taxon>Gunneridae</taxon>
        <taxon>Pentapetalae</taxon>
        <taxon>rosids</taxon>
        <taxon>fabids</taxon>
        <taxon>Malpighiales</taxon>
        <taxon>Linaceae</taxon>
        <taxon>Linum</taxon>
    </lineage>
</organism>
<evidence type="ECO:0000313" key="1">
    <source>
        <dbReference type="EMBL" id="CAL1389526.1"/>
    </source>
</evidence>
<dbReference type="EMBL" id="OZ034818">
    <property type="protein sequence ID" value="CAL1389526.1"/>
    <property type="molecule type" value="Genomic_DNA"/>
</dbReference>
<reference evidence="1 2" key="1">
    <citation type="submission" date="2024-04" db="EMBL/GenBank/DDBJ databases">
        <authorList>
            <person name="Fracassetti M."/>
        </authorList>
    </citation>
    <scope>NUCLEOTIDE SEQUENCE [LARGE SCALE GENOMIC DNA]</scope>
</reference>
<dbReference type="Proteomes" id="UP001497516">
    <property type="component" value="Chromosome 5"/>
</dbReference>
<sequence>MPGWVHFIYSALGVKVPVKGCVDATDRMAPMRKHQVSITWLTKYFRDHYESHLLTEESPEDEKERYARYIIHLHDGYQMFDRVQNDLQRQPM</sequence>
<keyword evidence="2" id="KW-1185">Reference proteome</keyword>
<accession>A0AAV2EU27</accession>
<name>A0AAV2EU27_9ROSI</name>
<proteinExistence type="predicted"/>